<keyword evidence="2" id="KW-0719">Serine esterase</keyword>
<dbReference type="InterPro" id="IPR029058">
    <property type="entry name" value="AB_hydrolase_fold"/>
</dbReference>
<feature type="active site" description="Charge relay system" evidence="4">
    <location>
        <position position="299"/>
    </location>
</feature>
<keyword evidence="3 6" id="KW-0378">Hydrolase</keyword>
<dbReference type="InterPro" id="IPR050960">
    <property type="entry name" value="AB_hydrolase_4_sf"/>
</dbReference>
<dbReference type="AlphaFoldDB" id="A0A432XU09"/>
<name>A0A432XU09_9GAMM</name>
<dbReference type="OrthoDB" id="332676at2"/>
<dbReference type="Gene3D" id="3.40.50.1820">
    <property type="entry name" value="alpha/beta hydrolase"/>
    <property type="match status" value="1"/>
</dbReference>
<dbReference type="RefSeq" id="WP_110575327.1">
    <property type="nucleotide sequence ID" value="NZ_PIPV01000008.1"/>
</dbReference>
<evidence type="ECO:0000256" key="2">
    <source>
        <dbReference type="ARBA" id="ARBA00022487"/>
    </source>
</evidence>
<feature type="domain" description="AB hydrolase-1" evidence="5">
    <location>
        <begin position="62"/>
        <end position="304"/>
    </location>
</feature>
<gene>
    <name evidence="6" type="ORF">CWE25_10070</name>
</gene>
<evidence type="ECO:0000256" key="4">
    <source>
        <dbReference type="PIRSR" id="PIRSR005211-1"/>
    </source>
</evidence>
<dbReference type="InterPro" id="IPR012020">
    <property type="entry name" value="ABHD4"/>
</dbReference>
<keyword evidence="7" id="KW-1185">Reference proteome</keyword>
<feature type="active site" description="Charge relay system" evidence="4">
    <location>
        <position position="143"/>
    </location>
</feature>
<dbReference type="EMBL" id="PIPV01000008">
    <property type="protein sequence ID" value="RUO52216.1"/>
    <property type="molecule type" value="Genomic_DNA"/>
</dbReference>
<feature type="active site" description="Charge relay system" evidence="4">
    <location>
        <position position="271"/>
    </location>
</feature>
<dbReference type="SUPFAM" id="SSF53474">
    <property type="entry name" value="alpha/beta-Hydrolases"/>
    <property type="match status" value="1"/>
</dbReference>
<dbReference type="PIRSF" id="PIRSF005211">
    <property type="entry name" value="Ab_hydro_YheT"/>
    <property type="match status" value="1"/>
</dbReference>
<dbReference type="GO" id="GO:0047372">
    <property type="term" value="F:monoacylglycerol lipase activity"/>
    <property type="evidence" value="ECO:0007669"/>
    <property type="project" value="TreeGrafter"/>
</dbReference>
<dbReference type="PANTHER" id="PTHR10794">
    <property type="entry name" value="ABHYDROLASE DOMAIN-CONTAINING PROTEIN"/>
    <property type="match status" value="1"/>
</dbReference>
<dbReference type="InterPro" id="IPR000073">
    <property type="entry name" value="AB_hydrolase_1"/>
</dbReference>
<dbReference type="Pfam" id="PF00561">
    <property type="entry name" value="Abhydrolase_1"/>
    <property type="match status" value="1"/>
</dbReference>
<accession>A0A432XU09</accession>
<protein>
    <submittedName>
        <fullName evidence="6">Hydrolase</fullName>
    </submittedName>
</protein>
<dbReference type="GO" id="GO:0034338">
    <property type="term" value="F:short-chain carboxylesterase activity"/>
    <property type="evidence" value="ECO:0007669"/>
    <property type="project" value="TreeGrafter"/>
</dbReference>
<proteinExistence type="inferred from homology"/>
<evidence type="ECO:0000259" key="5">
    <source>
        <dbReference type="Pfam" id="PF00561"/>
    </source>
</evidence>
<evidence type="ECO:0000256" key="1">
    <source>
        <dbReference type="ARBA" id="ARBA00010884"/>
    </source>
</evidence>
<dbReference type="PROSITE" id="PS01133">
    <property type="entry name" value="UPF0017"/>
    <property type="match status" value="1"/>
</dbReference>
<dbReference type="PANTHER" id="PTHR10794:SF94">
    <property type="entry name" value="ESTERASE YHET-RELATED"/>
    <property type="match status" value="1"/>
</dbReference>
<comment type="caution">
    <text evidence="6">The sequence shown here is derived from an EMBL/GenBank/DDBJ whole genome shotgun (WGS) entry which is preliminary data.</text>
</comment>
<sequence length="329" mass="37610">MNDNDVFIPQPWLRAAHLQTLLPRMVYRKRQWYGEWEVFALDDGDFIELCWYRTPSPDSHRPLVVLFHGLEGSVDSPYIWQTMDALANQGIDSVVMHFRGCGKTPINRLARAYHSGDIGDPTAVINALNQRYPNRKLHAIGFSLGGNMLAQLMSHDIAQSISSAAICCAPLDLMSCSQRIDHGFSKLYRRYLLTPLKQKFTTKQKRGLFSDSDVLADINVASMESFLQFDDKVTAPLHGFKDVHDYYQRASGKQFLNRIKQPTLIVHAADDPFLGPDVVPQTDEMNSYVRYEQHPHGGHMGFIDYRRGFHSWLPQRLVNWVTEQETAQA</sequence>
<evidence type="ECO:0000313" key="7">
    <source>
        <dbReference type="Proteomes" id="UP000287330"/>
    </source>
</evidence>
<dbReference type="NCBIfam" id="NF008218">
    <property type="entry name" value="PRK10985.1"/>
    <property type="match status" value="1"/>
</dbReference>
<comment type="similarity">
    <text evidence="1">Belongs to the AB hydrolase superfamily. AB hydrolase 4 family.</text>
</comment>
<reference evidence="7" key="1">
    <citation type="journal article" date="2018" name="Front. Microbiol.">
        <title>Genome-Based Analysis Reveals the Taxonomy and Diversity of the Family Idiomarinaceae.</title>
        <authorList>
            <person name="Liu Y."/>
            <person name="Lai Q."/>
            <person name="Shao Z."/>
        </authorList>
    </citation>
    <scope>NUCLEOTIDE SEQUENCE [LARGE SCALE GENOMIC DNA]</scope>
    <source>
        <strain evidence="7">F23</strain>
    </source>
</reference>
<organism evidence="6 7">
    <name type="scientific">Idiomarina fontislapidosi</name>
    <dbReference type="NCBI Taxonomy" id="263723"/>
    <lineage>
        <taxon>Bacteria</taxon>
        <taxon>Pseudomonadati</taxon>
        <taxon>Pseudomonadota</taxon>
        <taxon>Gammaproteobacteria</taxon>
        <taxon>Alteromonadales</taxon>
        <taxon>Idiomarinaceae</taxon>
        <taxon>Idiomarina</taxon>
    </lineage>
</organism>
<evidence type="ECO:0000313" key="6">
    <source>
        <dbReference type="EMBL" id="RUO52216.1"/>
    </source>
</evidence>
<dbReference type="Proteomes" id="UP000287330">
    <property type="component" value="Unassembled WGS sequence"/>
</dbReference>
<dbReference type="InterPro" id="IPR000952">
    <property type="entry name" value="AB_hydrolase_4_CS"/>
</dbReference>
<evidence type="ECO:0000256" key="3">
    <source>
        <dbReference type="ARBA" id="ARBA00022801"/>
    </source>
</evidence>